<proteinExistence type="predicted"/>
<keyword evidence="1" id="KW-1133">Transmembrane helix</keyword>
<keyword evidence="1" id="KW-0812">Transmembrane</keyword>
<name>A0A1S0U6M1_LOALO</name>
<dbReference type="KEGG" id="loa:LOAG_03267"/>
<keyword evidence="1" id="KW-0472">Membrane</keyword>
<evidence type="ECO:0000313" key="2">
    <source>
        <dbReference type="EMBL" id="EFO25217.1"/>
    </source>
</evidence>
<dbReference type="InParanoid" id="A0A1S0U6M1"/>
<evidence type="ECO:0000256" key="1">
    <source>
        <dbReference type="SAM" id="Phobius"/>
    </source>
</evidence>
<dbReference type="RefSeq" id="XP_003138852.1">
    <property type="nucleotide sequence ID" value="XM_003138804.1"/>
</dbReference>
<dbReference type="CTD" id="9940656"/>
<organism evidence="2">
    <name type="scientific">Loa loa</name>
    <name type="common">Eye worm</name>
    <name type="synonym">Filaria loa</name>
    <dbReference type="NCBI Taxonomy" id="7209"/>
    <lineage>
        <taxon>Eukaryota</taxon>
        <taxon>Metazoa</taxon>
        <taxon>Ecdysozoa</taxon>
        <taxon>Nematoda</taxon>
        <taxon>Chromadorea</taxon>
        <taxon>Rhabditida</taxon>
        <taxon>Spirurina</taxon>
        <taxon>Spiruromorpha</taxon>
        <taxon>Filarioidea</taxon>
        <taxon>Onchocercidae</taxon>
        <taxon>Loa</taxon>
    </lineage>
</organism>
<feature type="transmembrane region" description="Helical" evidence="1">
    <location>
        <begin position="64"/>
        <end position="87"/>
    </location>
</feature>
<reference evidence="2" key="1">
    <citation type="submission" date="2012-04" db="EMBL/GenBank/DDBJ databases">
        <title>The Genome Sequence of Loa loa.</title>
        <authorList>
            <consortium name="The Broad Institute Genome Sequencing Platform"/>
            <consortium name="Broad Institute Genome Sequencing Center for Infectious Disease"/>
            <person name="Nutman T.B."/>
            <person name="Fink D.L."/>
            <person name="Russ C."/>
            <person name="Young S."/>
            <person name="Zeng Q."/>
            <person name="Gargeya S."/>
            <person name="Alvarado L."/>
            <person name="Berlin A."/>
            <person name="Chapman S.B."/>
            <person name="Chen Z."/>
            <person name="Freedman E."/>
            <person name="Gellesch M."/>
            <person name="Goldberg J."/>
            <person name="Griggs A."/>
            <person name="Gujja S."/>
            <person name="Heilman E.R."/>
            <person name="Heiman D."/>
            <person name="Howarth C."/>
            <person name="Mehta T."/>
            <person name="Neiman D."/>
            <person name="Pearson M."/>
            <person name="Roberts A."/>
            <person name="Saif S."/>
            <person name="Shea T."/>
            <person name="Shenoy N."/>
            <person name="Sisk P."/>
            <person name="Stolte C."/>
            <person name="Sykes S."/>
            <person name="White J."/>
            <person name="Yandava C."/>
            <person name="Haas B."/>
            <person name="Henn M.R."/>
            <person name="Nusbaum C."/>
            <person name="Birren B."/>
        </authorList>
    </citation>
    <scope>NUCLEOTIDE SEQUENCE [LARGE SCALE GENOMIC DNA]</scope>
</reference>
<dbReference type="EMBL" id="JH712073">
    <property type="protein sequence ID" value="EFO25217.1"/>
    <property type="molecule type" value="Genomic_DNA"/>
</dbReference>
<gene>
    <name evidence="2" type="ORF">LOAG_03267</name>
</gene>
<dbReference type="GeneID" id="9940656"/>
<accession>A0A1S0U6M1</accession>
<dbReference type="AlphaFoldDB" id="A0A1S0U6M1"/>
<protein>
    <submittedName>
        <fullName evidence="2">Uncharacterized protein</fullName>
    </submittedName>
</protein>
<sequence>MMGCECVSPPPEFDIPPPPDPTLIWHLLSDELADELTQIQQCDADQKATSHDEVSFVFSSLPDYLLYALLASGALISAALLVVIIFIQIRRLAIISQLKIADTFLAYIIKTIDLSGSLEIQVIWCLALALLPSFVLICIPSSTKFGQLVESDSLPPACHINKSHLHAPVCYCCLGYPYILPAPIHMFLHLWE</sequence>